<dbReference type="Pfam" id="PF00160">
    <property type="entry name" value="Pro_isomerase"/>
    <property type="match status" value="1"/>
</dbReference>
<dbReference type="PANTHER" id="PTHR45625">
    <property type="entry name" value="PEPTIDYL-PROLYL CIS-TRANS ISOMERASE-RELATED"/>
    <property type="match status" value="1"/>
</dbReference>
<evidence type="ECO:0000256" key="1">
    <source>
        <dbReference type="ARBA" id="ARBA00004123"/>
    </source>
</evidence>
<feature type="domain" description="PPIase cyclophilin-type" evidence="4">
    <location>
        <begin position="1044"/>
        <end position="1198"/>
    </location>
</feature>
<name>A0A836IXL7_9TRYP</name>
<feature type="compositionally biased region" description="Polar residues" evidence="3">
    <location>
        <begin position="62"/>
        <end position="81"/>
    </location>
</feature>
<dbReference type="CDD" id="cd00317">
    <property type="entry name" value="cyclophilin"/>
    <property type="match status" value="1"/>
</dbReference>
<evidence type="ECO:0000313" key="6">
    <source>
        <dbReference type="Proteomes" id="UP000674318"/>
    </source>
</evidence>
<feature type="region of interest" description="Disordered" evidence="3">
    <location>
        <begin position="26"/>
        <end position="93"/>
    </location>
</feature>
<dbReference type="Gene3D" id="2.40.100.10">
    <property type="entry name" value="Cyclophilin-like"/>
    <property type="match status" value="1"/>
</dbReference>
<gene>
    <name evidence="5" type="ORF">JKF63_06574</name>
</gene>
<dbReference type="KEGG" id="phet:94292600"/>
<dbReference type="OrthoDB" id="271386at2759"/>
<dbReference type="InterPro" id="IPR029000">
    <property type="entry name" value="Cyclophilin-like_dom_sf"/>
</dbReference>
<keyword evidence="2" id="KW-0539">Nucleus</keyword>
<reference evidence="5 6" key="1">
    <citation type="submission" date="2021-02" db="EMBL/GenBank/DDBJ databases">
        <title>Porcisia hertigi Genome sequencing and assembly.</title>
        <authorList>
            <person name="Almutairi H."/>
            <person name="Gatherer D."/>
        </authorList>
    </citation>
    <scope>NUCLEOTIDE SEQUENCE [LARGE SCALE GENOMIC DNA]</scope>
    <source>
        <strain evidence="5 6">C119</strain>
    </source>
</reference>
<dbReference type="InterPro" id="IPR044666">
    <property type="entry name" value="Cyclophilin_A-like"/>
</dbReference>
<dbReference type="GO" id="GO:0071013">
    <property type="term" value="C:catalytic step 2 spliceosome"/>
    <property type="evidence" value="ECO:0007669"/>
    <property type="project" value="TreeGrafter"/>
</dbReference>
<evidence type="ECO:0000259" key="4">
    <source>
        <dbReference type="PROSITE" id="PS50072"/>
    </source>
</evidence>
<feature type="compositionally biased region" description="Basic and acidic residues" evidence="3">
    <location>
        <begin position="51"/>
        <end position="60"/>
    </location>
</feature>
<organism evidence="5 6">
    <name type="scientific">Porcisia hertigi</name>
    <dbReference type="NCBI Taxonomy" id="2761500"/>
    <lineage>
        <taxon>Eukaryota</taxon>
        <taxon>Discoba</taxon>
        <taxon>Euglenozoa</taxon>
        <taxon>Kinetoplastea</taxon>
        <taxon>Metakinetoplastina</taxon>
        <taxon>Trypanosomatida</taxon>
        <taxon>Trypanosomatidae</taxon>
        <taxon>Leishmaniinae</taxon>
        <taxon>Porcisia</taxon>
    </lineage>
</organism>
<dbReference type="FunFam" id="2.40.100.10:FF:000073">
    <property type="entry name" value="Putative cyclosporin 16"/>
    <property type="match status" value="1"/>
</dbReference>
<sequence length="1201" mass="127508">MTSYGSSDEENEDFSPILPSAAVAASVANGAADVATSTRAPSDTDATSPALKRERKDASEAHCTTTASSASVPPATLSTSLEAPPPPPPVATLSQISSSAAVEDASATGTQSSLEVIWERYRRQQLPSAPLYERSFLHTSLQDAHDALATASADTSPLMAVQTVHDMCVHLDSLGALIATIDAAGVVRVWRKLPRSLFFITELDKVFPPIPSSGGGAAGGHERRTRHHYWAHAYTALQMLVFVRVEEEWEMDLDDGHVRRTELDDVNSVPSTPAGKTPLGTVRVHMRQVNPITLTVEERDSFAFQAPVQRVVSAAAVAVEAAPHRHDGARQRAHNGCAIPDDACWTTPVSLAYTRQPVFLTHQYAPHIAFFVTLPPSSATSGSTGGGSGVVLRPCFASATSTDCRSDQAAGGARYCAPTRLSVANAVVACAQQGLGLERTGSSACVLVDAAGIVDYCTIEPAADAPTRATDFTSTRSGGLTLKVMAGLAAVPPTSREARVWRQWIRFDRRQHTGFFSLIRDSQQAIKTPRGDENARPAGEAAVADVQVLPATVQLTPDGQHVLVWSFRFVRVAAKSMQPASRIPSTERRYDVTLESCLHLLDFMTGICIGRYTEPVGVFTTSEDLNFRDREWASYMRLRSSALALHLHVEPSAAAKNQFYVMLPELPLEQLLGVGMVSRGTAAAAAATTQVAGRVVYVYEVTLEASASSLTTQQTSATVRRFPHQPGEWEAVVRRGADRPWQGSHHGGSDASKAQCCGSLATPQAALWGVLHLRSPNEYAPTLQEENRTRNETQVRGGEAAVMPTGLAVCRAPLLLLRRAVTASQDLKNLVAASPVGAALGADARKHLFLAPRSNGTPCGPASGETLLLSTSADVSSAALLVYSSELPWGSAALGRMLSEGAPQPTEEEGRGLQERAKQESWVKALHNLHHGRDDACGTLLLATVAPQSSSTAATPGGVGEAATTNSMVTADMAGGGSSSVGGVQAETTTTESTATTSVRVTAAKRAIPVTDEESVVRTLLKDLLPPVDASSTPVALVHVRGYGSIRVHLFPTIAPLATENFVCLAQRHYFDRLTFHRIIPAAIVQGGCPRGDGTGGESAFAGGAPFRDEGLTLFPFFSHTTNPLCCWLCMANAGPNTNGSQFFFTVPGGEAMPWLNGHHTVFGYACEGLDVVRAMSMAARDEEDKPLSPIVIERVDVLSA</sequence>
<evidence type="ECO:0000256" key="3">
    <source>
        <dbReference type="SAM" id="MobiDB-lite"/>
    </source>
</evidence>
<dbReference type="AlphaFoldDB" id="A0A836IXL7"/>
<dbReference type="PROSITE" id="PS50072">
    <property type="entry name" value="CSA_PPIASE_2"/>
    <property type="match status" value="1"/>
</dbReference>
<dbReference type="RefSeq" id="XP_067757940.1">
    <property type="nucleotide sequence ID" value="XM_067902523.1"/>
</dbReference>
<dbReference type="GeneID" id="94292600"/>
<dbReference type="Proteomes" id="UP000674318">
    <property type="component" value="Unassembled WGS sequence"/>
</dbReference>
<proteinExistence type="predicted"/>
<protein>
    <recommendedName>
        <fullName evidence="4">PPIase cyclophilin-type domain-containing protein</fullName>
    </recommendedName>
</protein>
<comment type="caution">
    <text evidence="5">The sequence shown here is derived from an EMBL/GenBank/DDBJ whole genome shotgun (WGS) entry which is preliminary data.</text>
</comment>
<feature type="compositionally biased region" description="Low complexity" evidence="3">
    <location>
        <begin position="26"/>
        <end position="35"/>
    </location>
</feature>
<dbReference type="SUPFAM" id="SSF50891">
    <property type="entry name" value="Cyclophilin-like"/>
    <property type="match status" value="1"/>
</dbReference>
<dbReference type="GO" id="GO:0003755">
    <property type="term" value="F:peptidyl-prolyl cis-trans isomerase activity"/>
    <property type="evidence" value="ECO:0007669"/>
    <property type="project" value="InterPro"/>
</dbReference>
<accession>A0A836IXL7</accession>
<evidence type="ECO:0000256" key="2">
    <source>
        <dbReference type="ARBA" id="ARBA00023242"/>
    </source>
</evidence>
<dbReference type="PRINTS" id="PR00153">
    <property type="entry name" value="CSAPPISMRASE"/>
</dbReference>
<dbReference type="InterPro" id="IPR002130">
    <property type="entry name" value="Cyclophilin-type_PPIase_dom"/>
</dbReference>
<dbReference type="EMBL" id="JAFJZO010000018">
    <property type="protein sequence ID" value="KAG5507625.1"/>
    <property type="molecule type" value="Genomic_DNA"/>
</dbReference>
<evidence type="ECO:0000313" key="5">
    <source>
        <dbReference type="EMBL" id="KAG5507625.1"/>
    </source>
</evidence>
<dbReference type="PANTHER" id="PTHR45625:SF6">
    <property type="entry name" value="SPLICEOSOME-ASSOCIATED PROTEIN CWC27 HOMOLOG"/>
    <property type="match status" value="1"/>
</dbReference>
<comment type="subcellular location">
    <subcellularLocation>
        <location evidence="1">Nucleus</location>
    </subcellularLocation>
</comment>
<keyword evidence="6" id="KW-1185">Reference proteome</keyword>
<feature type="compositionally biased region" description="Polar residues" evidence="3">
    <location>
        <begin position="36"/>
        <end position="47"/>
    </location>
</feature>